<dbReference type="PANTHER" id="PTHR38792:SF3">
    <property type="entry name" value="BNR_ASP-BOX REPEAT DOMAIN PROTEIN (AFU_ORTHOLOGUE AFUA_7G06430)-RELATED"/>
    <property type="match status" value="1"/>
</dbReference>
<evidence type="ECO:0000256" key="1">
    <source>
        <dbReference type="SAM" id="SignalP"/>
    </source>
</evidence>
<dbReference type="Gene3D" id="2.120.10.10">
    <property type="match status" value="1"/>
</dbReference>
<name>I3CBF5_9GAMM</name>
<feature type="signal peptide" evidence="1">
    <location>
        <begin position="1"/>
        <end position="23"/>
    </location>
</feature>
<sequence>MLRFIIQLLISSYFLLLSMVASATCLFTTTTGVNVDGHYPRFAELADGSVLMSVDRYIVNEQGQGGQAIVIYRGDKNLLVWEEIAIAAYNPPANFSNAYLVVLKAKGNRPETVLLALRAWEGVNSHIDVIQSTDKGKTWGFRAQTFGETMGTLTNGESNDGSSVSDVGVYEPALWVSHDGYNPNGNETLYITFASEVSETGTLAYENEQIILLQRSDDLGVSWSAPVVVTKNESYQRFGMPAIIGVGDLLAIFYEQVDLTPERVYSWWDFKTRPAWKWSIRSALSVDNGTSWASGYMLFDSRLGYVDNEGLSINYSGAPVVRLLRFPDTGLETIGVIFQVANIPNYADRNNAKVSPYYVGLTKEGIEFYRGPLSQPFSAWWASSFQHSVSQKIILAGDKDGCVQAGFY</sequence>
<dbReference type="CDD" id="cd15482">
    <property type="entry name" value="Sialidase_non-viral"/>
    <property type="match status" value="1"/>
</dbReference>
<proteinExistence type="predicted"/>
<protein>
    <recommendedName>
        <fullName evidence="4">BNR/Asp-box repeat protein</fullName>
    </recommendedName>
</protein>
<dbReference type="RefSeq" id="WP_002682453.1">
    <property type="nucleotide sequence ID" value="NZ_JH600070.1"/>
</dbReference>
<dbReference type="InterPro" id="IPR036278">
    <property type="entry name" value="Sialidase_sf"/>
</dbReference>
<gene>
    <name evidence="2" type="ORF">BegalDRAFT_0021</name>
</gene>
<dbReference type="EMBL" id="JH600070">
    <property type="protein sequence ID" value="EIJ40948.1"/>
    <property type="molecule type" value="Genomic_DNA"/>
</dbReference>
<evidence type="ECO:0000313" key="3">
    <source>
        <dbReference type="Proteomes" id="UP000005744"/>
    </source>
</evidence>
<dbReference type="STRING" id="395493.BegalDRAFT_0021"/>
<dbReference type="Proteomes" id="UP000005744">
    <property type="component" value="Unassembled WGS sequence"/>
</dbReference>
<dbReference type="AlphaFoldDB" id="I3CBF5"/>
<organism evidence="2 3">
    <name type="scientific">Beggiatoa alba B18LD</name>
    <dbReference type="NCBI Taxonomy" id="395493"/>
    <lineage>
        <taxon>Bacteria</taxon>
        <taxon>Pseudomonadati</taxon>
        <taxon>Pseudomonadota</taxon>
        <taxon>Gammaproteobacteria</taxon>
        <taxon>Thiotrichales</taxon>
        <taxon>Thiotrichaceae</taxon>
        <taxon>Beggiatoa</taxon>
    </lineage>
</organism>
<accession>I3CBF5</accession>
<evidence type="ECO:0000313" key="2">
    <source>
        <dbReference type="EMBL" id="EIJ40948.1"/>
    </source>
</evidence>
<keyword evidence="3" id="KW-1185">Reference proteome</keyword>
<evidence type="ECO:0008006" key="4">
    <source>
        <dbReference type="Google" id="ProtNLM"/>
    </source>
</evidence>
<dbReference type="SUPFAM" id="SSF50939">
    <property type="entry name" value="Sialidases"/>
    <property type="match status" value="1"/>
</dbReference>
<keyword evidence="1" id="KW-0732">Signal</keyword>
<reference evidence="2 3" key="1">
    <citation type="submission" date="2011-11" db="EMBL/GenBank/DDBJ databases">
        <title>Improved High-Quality Draft sequence of Beggiatoa alba B18lD.</title>
        <authorList>
            <consortium name="US DOE Joint Genome Institute"/>
            <person name="Lucas S."/>
            <person name="Han J."/>
            <person name="Lapidus A."/>
            <person name="Cheng J.-F."/>
            <person name="Goodwin L."/>
            <person name="Pitluck S."/>
            <person name="Peters L."/>
            <person name="Mikhailova N."/>
            <person name="Held B."/>
            <person name="Detter J.C."/>
            <person name="Han C."/>
            <person name="Tapia R."/>
            <person name="Land M."/>
            <person name="Hauser L."/>
            <person name="Kyrpides N."/>
            <person name="Ivanova N."/>
            <person name="Pagani I."/>
            <person name="Samuel K."/>
            <person name="Teske A."/>
            <person name="Mueller J."/>
            <person name="Woyke T."/>
        </authorList>
    </citation>
    <scope>NUCLEOTIDE SEQUENCE [LARGE SCALE GENOMIC DNA]</scope>
    <source>
        <strain evidence="2 3">B18LD</strain>
    </source>
</reference>
<feature type="chain" id="PRO_5003668583" description="BNR/Asp-box repeat protein" evidence="1">
    <location>
        <begin position="24"/>
        <end position="408"/>
    </location>
</feature>
<dbReference type="PANTHER" id="PTHR38792">
    <property type="entry name" value="BNR/ASP-BOX REPEAT DOMAIN PROTEIN (AFU_ORTHOLOGUE AFUA_7G06430)-RELATED"/>
    <property type="match status" value="1"/>
</dbReference>
<dbReference type="OrthoDB" id="41724at2"/>
<dbReference type="HOGENOM" id="CLU_673807_0_0_6"/>